<keyword evidence="1" id="KW-0175">Coiled coil</keyword>
<dbReference type="RefSeq" id="WP_023606031.1">
    <property type="nucleotide sequence ID" value="NZ_BKBT01000009.1"/>
</dbReference>
<keyword evidence="2" id="KW-0472">Membrane</keyword>
<dbReference type="AlphaFoldDB" id="A0AAF0BGY7"/>
<dbReference type="Proteomes" id="UP001179600">
    <property type="component" value="Chromosome"/>
</dbReference>
<gene>
    <name evidence="3" type="ORF">PML95_04845</name>
</gene>
<keyword evidence="2" id="KW-0812">Transmembrane</keyword>
<accession>A0AAF0BGY7</accession>
<keyword evidence="3" id="KW-0132">Cell division</keyword>
<dbReference type="EMBL" id="CP116507">
    <property type="protein sequence ID" value="WCG23554.1"/>
    <property type="molecule type" value="Genomic_DNA"/>
</dbReference>
<reference evidence="3" key="1">
    <citation type="submission" date="2023-01" db="EMBL/GenBank/DDBJ databases">
        <title>Oxazolidinone resistance genes in florfenicol resistant enterococci from beef cattle and veal calves at slaughter.</title>
        <authorList>
            <person name="Biggel M."/>
        </authorList>
    </citation>
    <scope>NUCLEOTIDE SEQUENCE</scope>
    <source>
        <strain evidence="3">K204-1</strain>
    </source>
</reference>
<dbReference type="GO" id="GO:0051301">
    <property type="term" value="P:cell division"/>
    <property type="evidence" value="ECO:0007669"/>
    <property type="project" value="UniProtKB-KW"/>
</dbReference>
<feature type="transmembrane region" description="Helical" evidence="2">
    <location>
        <begin position="42"/>
        <end position="61"/>
    </location>
</feature>
<evidence type="ECO:0000313" key="4">
    <source>
        <dbReference type="Proteomes" id="UP001179600"/>
    </source>
</evidence>
<dbReference type="GeneID" id="72384900"/>
<evidence type="ECO:0000256" key="1">
    <source>
        <dbReference type="SAM" id="Coils"/>
    </source>
</evidence>
<feature type="coiled-coil region" evidence="1">
    <location>
        <begin position="72"/>
        <end position="109"/>
    </location>
</feature>
<evidence type="ECO:0000313" key="3">
    <source>
        <dbReference type="EMBL" id="WCG23554.1"/>
    </source>
</evidence>
<evidence type="ECO:0000256" key="2">
    <source>
        <dbReference type="SAM" id="Phobius"/>
    </source>
</evidence>
<sequence>MAELREFDPVETVTEDITSTVRQDVLAQPREHLKKISRFEKIVFFALISFFLLISGATIQVSSKLAKAEATVSEGQAAISKQEASIAELEQEKSELLRADRIKKAAQKAGLKVNEEQIRNVK</sequence>
<keyword evidence="3" id="KW-0131">Cell cycle</keyword>
<keyword evidence="2" id="KW-1133">Transmembrane helix</keyword>
<name>A0AAF0BGY7_9ENTE</name>
<proteinExistence type="predicted"/>
<organism evidence="3 4">
    <name type="scientific">Vagococcus lutrae</name>
    <dbReference type="NCBI Taxonomy" id="81947"/>
    <lineage>
        <taxon>Bacteria</taxon>
        <taxon>Bacillati</taxon>
        <taxon>Bacillota</taxon>
        <taxon>Bacilli</taxon>
        <taxon>Lactobacillales</taxon>
        <taxon>Enterococcaceae</taxon>
        <taxon>Vagococcus</taxon>
    </lineage>
</organism>
<protein>
    <submittedName>
        <fullName evidence="3">Cell division protein FtsL</fullName>
    </submittedName>
</protein>